<sequence length="65" mass="6688">MNDSSAEADKLKGSAKSAACKASGDKGLQAEDKTEKIQAEGRQAAEEIKDTARGTAESLGNGPKH</sequence>
<keyword evidence="5" id="KW-1185">Reference proteome</keyword>
<evidence type="ECO:0000313" key="5">
    <source>
        <dbReference type="Proteomes" id="UP000632322"/>
    </source>
</evidence>
<reference evidence="2" key="1">
    <citation type="journal article" date="2014" name="Int. J. Syst. Evol. Microbiol.">
        <title>Complete genome of a new Firmicutes species belonging to the dominant human colonic microbiota ('Ruminococcus bicirculans') reveals two chromosomes and a selective capacity to utilize plant glucans.</title>
        <authorList>
            <consortium name="NISC Comparative Sequencing Program"/>
            <person name="Wegmann U."/>
            <person name="Louis P."/>
            <person name="Goesmann A."/>
            <person name="Henrissat B."/>
            <person name="Duncan S.H."/>
            <person name="Flint H.J."/>
        </authorList>
    </citation>
    <scope>NUCLEOTIDE SEQUENCE</scope>
    <source>
        <strain evidence="2">CGMCC 1.15472</strain>
    </source>
</reference>
<gene>
    <name evidence="3" type="ORF">FHQ09_16975</name>
    <name evidence="2" type="ORF">GCM10010974_36720</name>
</gene>
<evidence type="ECO:0000256" key="1">
    <source>
        <dbReference type="SAM" id="MobiDB-lite"/>
    </source>
</evidence>
<reference evidence="3 4" key="3">
    <citation type="submission" date="2019-06" db="EMBL/GenBank/DDBJ databases">
        <authorList>
            <person name="Mardanova A.M."/>
            <person name="Pudova D.S."/>
            <person name="Shagimardanova E.I."/>
            <person name="Gogoleva N.E."/>
            <person name="Lutfullin M.T."/>
            <person name="Hadieva G.F."/>
            <person name="Sharipova M.R."/>
        </authorList>
    </citation>
    <scope>NUCLEOTIDE SEQUENCE [LARGE SCALE GENOMIC DNA]</scope>
    <source>
        <strain evidence="3 4">MG-1</strain>
    </source>
</reference>
<dbReference type="Proteomes" id="UP000632322">
    <property type="component" value="Unassembled WGS sequence"/>
</dbReference>
<dbReference type="EMBL" id="VDMQ01000013">
    <property type="protein sequence ID" value="TNM52975.1"/>
    <property type="molecule type" value="Genomic_DNA"/>
</dbReference>
<evidence type="ECO:0000313" key="4">
    <source>
        <dbReference type="Proteomes" id="UP000314223"/>
    </source>
</evidence>
<protein>
    <submittedName>
        <fullName evidence="3">CsbD family protein</fullName>
    </submittedName>
</protein>
<feature type="region of interest" description="Disordered" evidence="1">
    <location>
        <begin position="1"/>
        <end position="65"/>
    </location>
</feature>
<dbReference type="RefSeq" id="WP_139470066.1">
    <property type="nucleotide sequence ID" value="NZ_BMJG01000032.1"/>
</dbReference>
<comment type="caution">
    <text evidence="3">The sequence shown here is derived from an EMBL/GenBank/DDBJ whole genome shotgun (WGS) entry which is preliminary data.</text>
</comment>
<dbReference type="Proteomes" id="UP000314223">
    <property type="component" value="Unassembled WGS sequence"/>
</dbReference>
<dbReference type="AlphaFoldDB" id="A0A5C4WZD4"/>
<feature type="compositionally biased region" description="Low complexity" evidence="1">
    <location>
        <begin position="14"/>
        <end position="27"/>
    </location>
</feature>
<organism evidence="3 4">
    <name type="scientific">Brevibacterium sediminis</name>
    <dbReference type="NCBI Taxonomy" id="1857024"/>
    <lineage>
        <taxon>Bacteria</taxon>
        <taxon>Bacillati</taxon>
        <taxon>Actinomycetota</taxon>
        <taxon>Actinomycetes</taxon>
        <taxon>Micrococcales</taxon>
        <taxon>Brevibacteriaceae</taxon>
        <taxon>Brevibacterium</taxon>
    </lineage>
</organism>
<evidence type="ECO:0000313" key="3">
    <source>
        <dbReference type="EMBL" id="TNM52975.1"/>
    </source>
</evidence>
<reference evidence="2" key="4">
    <citation type="submission" date="2024-05" db="EMBL/GenBank/DDBJ databases">
        <authorList>
            <person name="Sun Q."/>
            <person name="Zhou Y."/>
        </authorList>
    </citation>
    <scope>NUCLEOTIDE SEQUENCE</scope>
    <source>
        <strain evidence="2">CGMCC 1.15472</strain>
    </source>
</reference>
<name>A0A5C4WZD4_9MICO</name>
<feature type="compositionally biased region" description="Basic and acidic residues" evidence="1">
    <location>
        <begin position="28"/>
        <end position="52"/>
    </location>
</feature>
<proteinExistence type="predicted"/>
<reference evidence="5" key="2">
    <citation type="journal article" date="2019" name="Int. J. Syst. Evol. Microbiol.">
        <title>The Global Catalogue of Microorganisms (GCM) 10K type strain sequencing project: providing services to taxonomists for standard genome sequencing and annotation.</title>
        <authorList>
            <consortium name="The Broad Institute Genomics Platform"/>
            <consortium name="The Broad Institute Genome Sequencing Center for Infectious Disease"/>
            <person name="Wu L."/>
            <person name="Ma J."/>
        </authorList>
    </citation>
    <scope>NUCLEOTIDE SEQUENCE [LARGE SCALE GENOMIC DNA]</scope>
    <source>
        <strain evidence="5">CGMCC 1.15472</strain>
    </source>
</reference>
<accession>A0A5C4WZD4</accession>
<evidence type="ECO:0000313" key="2">
    <source>
        <dbReference type="EMBL" id="GGC51267.1"/>
    </source>
</evidence>
<dbReference type="EMBL" id="BMJG01000032">
    <property type="protein sequence ID" value="GGC51267.1"/>
    <property type="molecule type" value="Genomic_DNA"/>
</dbReference>